<accession>A0ABQ9F9B2</accession>
<feature type="region of interest" description="Disordered" evidence="1">
    <location>
        <begin position="134"/>
        <end position="206"/>
    </location>
</feature>
<keyword evidence="3" id="KW-1185">Reference proteome</keyword>
<reference evidence="2 3" key="1">
    <citation type="submission" date="2022-12" db="EMBL/GenBank/DDBJ databases">
        <title>Chromosome-level genome of Tegillarca granosa.</title>
        <authorList>
            <person name="Kim J."/>
        </authorList>
    </citation>
    <scope>NUCLEOTIDE SEQUENCE [LARGE SCALE GENOMIC DNA]</scope>
    <source>
        <strain evidence="2">Teg-2019</strain>
        <tissue evidence="2">Adductor muscle</tissue>
    </source>
</reference>
<evidence type="ECO:0000313" key="3">
    <source>
        <dbReference type="Proteomes" id="UP001217089"/>
    </source>
</evidence>
<feature type="compositionally biased region" description="Polar residues" evidence="1">
    <location>
        <begin position="135"/>
        <end position="153"/>
    </location>
</feature>
<organism evidence="2 3">
    <name type="scientific">Tegillarca granosa</name>
    <name type="common">Malaysian cockle</name>
    <name type="synonym">Anadara granosa</name>
    <dbReference type="NCBI Taxonomy" id="220873"/>
    <lineage>
        <taxon>Eukaryota</taxon>
        <taxon>Metazoa</taxon>
        <taxon>Spiralia</taxon>
        <taxon>Lophotrochozoa</taxon>
        <taxon>Mollusca</taxon>
        <taxon>Bivalvia</taxon>
        <taxon>Autobranchia</taxon>
        <taxon>Pteriomorphia</taxon>
        <taxon>Arcoida</taxon>
        <taxon>Arcoidea</taxon>
        <taxon>Arcidae</taxon>
        <taxon>Tegillarca</taxon>
    </lineage>
</organism>
<name>A0ABQ9F9B2_TEGGR</name>
<evidence type="ECO:0000256" key="1">
    <source>
        <dbReference type="SAM" id="MobiDB-lite"/>
    </source>
</evidence>
<dbReference type="Proteomes" id="UP001217089">
    <property type="component" value="Unassembled WGS sequence"/>
</dbReference>
<dbReference type="EMBL" id="JARBDR010000440">
    <property type="protein sequence ID" value="KAJ8312477.1"/>
    <property type="molecule type" value="Genomic_DNA"/>
</dbReference>
<proteinExistence type="predicted"/>
<gene>
    <name evidence="2" type="ORF">KUTeg_009850</name>
</gene>
<protein>
    <submittedName>
        <fullName evidence="2">Uncharacterized protein</fullName>
    </submittedName>
</protein>
<sequence length="206" mass="22611">MTRLSYFENETGSLYRVKVVVIHVVKKEGDSVQIVVYLYQKASLSCVDILLCQCFGNNCFTNEEDEDQDECCYCPCVCPDLYFCGCKIHCMSRGERRHPTALIVPVKSDFNNEQIVTVDQKTFFLVEVNPDDPNHSSQSAIGGSPSFRISPSHNPVGGRPSSRTSPSHILVGGSHSFRTSPSNIPLIGSPNLRASASHRPTDGGPS</sequence>
<evidence type="ECO:0000313" key="2">
    <source>
        <dbReference type="EMBL" id="KAJ8312477.1"/>
    </source>
</evidence>
<comment type="caution">
    <text evidence="2">The sequence shown here is derived from an EMBL/GenBank/DDBJ whole genome shotgun (WGS) entry which is preliminary data.</text>
</comment>